<evidence type="ECO:0000313" key="3">
    <source>
        <dbReference type="Proteomes" id="UP000801864"/>
    </source>
</evidence>
<feature type="compositionally biased region" description="Basic and acidic residues" evidence="1">
    <location>
        <begin position="153"/>
        <end position="163"/>
    </location>
</feature>
<evidence type="ECO:0000313" key="2">
    <source>
        <dbReference type="EMBL" id="KAF3074289.1"/>
    </source>
</evidence>
<dbReference type="AlphaFoldDB" id="A0A9P4XKZ2"/>
<dbReference type="EMBL" id="QLNT01000005">
    <property type="protein sequence ID" value="KAF3074289.1"/>
    <property type="molecule type" value="Genomic_DNA"/>
</dbReference>
<reference evidence="2 3" key="1">
    <citation type="submission" date="2018-06" db="EMBL/GenBank/DDBJ databases">
        <title>Genome analysis of cellulolytic fungus Trichoderma lentiforme CFAM-422.</title>
        <authorList>
            <person name="Steindorff A.S."/>
            <person name="Formighieri E.F."/>
            <person name="Midorikawa G.E.O."/>
            <person name="Tamietti M.S."/>
            <person name="Ramos E.Z."/>
            <person name="Silva A.S."/>
            <person name="Bon E.P.S."/>
            <person name="Mendes T.D."/>
            <person name="Damaso M.C.T."/>
            <person name="Favaro L.C.L."/>
        </authorList>
    </citation>
    <scope>NUCLEOTIDE SEQUENCE [LARGE SCALE GENOMIC DNA]</scope>
    <source>
        <strain evidence="2 3">CFAM-422</strain>
    </source>
</reference>
<proteinExistence type="predicted"/>
<organism evidence="2 3">
    <name type="scientific">Trichoderma lentiforme</name>
    <dbReference type="NCBI Taxonomy" id="1567552"/>
    <lineage>
        <taxon>Eukaryota</taxon>
        <taxon>Fungi</taxon>
        <taxon>Dikarya</taxon>
        <taxon>Ascomycota</taxon>
        <taxon>Pezizomycotina</taxon>
        <taxon>Sordariomycetes</taxon>
        <taxon>Hypocreomycetidae</taxon>
        <taxon>Hypocreales</taxon>
        <taxon>Hypocreaceae</taxon>
        <taxon>Trichoderma</taxon>
    </lineage>
</organism>
<keyword evidence="3" id="KW-1185">Reference proteome</keyword>
<protein>
    <submittedName>
        <fullName evidence="2">Uncharacterized protein</fullName>
    </submittedName>
</protein>
<comment type="caution">
    <text evidence="2">The sequence shown here is derived from an EMBL/GenBank/DDBJ whole genome shotgun (WGS) entry which is preliminary data.</text>
</comment>
<gene>
    <name evidence="2" type="ORF">CFAM422_003314</name>
</gene>
<dbReference type="Proteomes" id="UP000801864">
    <property type="component" value="Unassembled WGS sequence"/>
</dbReference>
<feature type="region of interest" description="Disordered" evidence="1">
    <location>
        <begin position="104"/>
        <end position="163"/>
    </location>
</feature>
<sequence length="163" mass="17529">MPSTHLLSACARPAALLPAVCTKYHGPGSTASAAVAGLYRIPHRACFAPAGRPWQPSPGCIGQVSQPLIFSQCQRSFLAVLLVGGERREKLRWDQMHAPCNQRRSLETGVTSGKKKKNSLRALEAEDARDLGQAAKKRNIRPGALKMIGLKRPPPDDGKGQTA</sequence>
<evidence type="ECO:0000256" key="1">
    <source>
        <dbReference type="SAM" id="MobiDB-lite"/>
    </source>
</evidence>
<accession>A0A9P4XKZ2</accession>
<name>A0A9P4XKZ2_9HYPO</name>